<dbReference type="EMBL" id="QXJM01000039">
    <property type="protein sequence ID" value="RIE03102.1"/>
    <property type="molecule type" value="Genomic_DNA"/>
</dbReference>
<keyword evidence="2" id="KW-1185">Reference proteome</keyword>
<dbReference type="Proteomes" id="UP000266340">
    <property type="component" value="Unassembled WGS sequence"/>
</dbReference>
<gene>
    <name evidence="1" type="ORF">D3H35_21230</name>
</gene>
<dbReference type="AlphaFoldDB" id="A0A398CLI9"/>
<proteinExistence type="predicted"/>
<name>A0A398CLI9_9BACL</name>
<comment type="caution">
    <text evidence="1">The sequence shown here is derived from an EMBL/GenBank/DDBJ whole genome shotgun (WGS) entry which is preliminary data.</text>
</comment>
<sequence>MDLDIPIEIPSSKLAGSYDRVIKLNTPDGYCYVIGIEDLILDRLNAAEFWQDTRSLEWARYLMSSQFEGLDFNYLREKANEDNPNLSRRLEDTIKWVKENTVD</sequence>
<dbReference type="RefSeq" id="WP_119151129.1">
    <property type="nucleotide sequence ID" value="NZ_JBHSOV010000042.1"/>
</dbReference>
<accession>A0A398CLI9</accession>
<evidence type="ECO:0000313" key="1">
    <source>
        <dbReference type="EMBL" id="RIE03102.1"/>
    </source>
</evidence>
<evidence type="ECO:0000313" key="2">
    <source>
        <dbReference type="Proteomes" id="UP000266340"/>
    </source>
</evidence>
<protein>
    <submittedName>
        <fullName evidence="1">Uncharacterized protein</fullName>
    </submittedName>
</protein>
<reference evidence="1 2" key="1">
    <citation type="submission" date="2018-09" db="EMBL/GenBank/DDBJ databases">
        <title>Cohnella cavernae sp. nov., isolated from a karst cave.</title>
        <authorList>
            <person name="Zhu H."/>
        </authorList>
    </citation>
    <scope>NUCLEOTIDE SEQUENCE [LARGE SCALE GENOMIC DNA]</scope>
    <source>
        <strain evidence="1 2">K2E09-144</strain>
    </source>
</reference>
<organism evidence="1 2">
    <name type="scientific">Cohnella faecalis</name>
    <dbReference type="NCBI Taxonomy" id="2315694"/>
    <lineage>
        <taxon>Bacteria</taxon>
        <taxon>Bacillati</taxon>
        <taxon>Bacillota</taxon>
        <taxon>Bacilli</taxon>
        <taxon>Bacillales</taxon>
        <taxon>Paenibacillaceae</taxon>
        <taxon>Cohnella</taxon>
    </lineage>
</organism>